<dbReference type="OrthoDB" id="9803618at2"/>
<feature type="domain" description="Metalloprotease TldD/E C-terminal" evidence="1">
    <location>
        <begin position="225"/>
        <end position="426"/>
    </location>
</feature>
<evidence type="ECO:0000313" key="2">
    <source>
        <dbReference type="EMBL" id="ACB85417.1"/>
    </source>
</evidence>
<dbReference type="Gene3D" id="3.30.2290.10">
    <property type="entry name" value="PmbA/TldD superfamily"/>
    <property type="match status" value="1"/>
</dbReference>
<dbReference type="InterPro" id="IPR035068">
    <property type="entry name" value="TldD/PmbA_N"/>
</dbReference>
<dbReference type="STRING" id="457570.Nther_1845"/>
<dbReference type="KEGG" id="nth:Nther_1845"/>
<dbReference type="InterPro" id="IPR045569">
    <property type="entry name" value="Metalloprtase-TldD/E_C"/>
</dbReference>
<dbReference type="GO" id="GO:0005829">
    <property type="term" value="C:cytosol"/>
    <property type="evidence" value="ECO:0007669"/>
    <property type="project" value="TreeGrafter"/>
</dbReference>
<keyword evidence="3" id="KW-1185">Reference proteome</keyword>
<reference evidence="2 3" key="1">
    <citation type="submission" date="2008-04" db="EMBL/GenBank/DDBJ databases">
        <title>Complete sequence of chromosome of Natranaerobius thermophilus JW/NM-WN-LF.</title>
        <authorList>
            <consortium name="US DOE Joint Genome Institute"/>
            <person name="Copeland A."/>
            <person name="Lucas S."/>
            <person name="Lapidus A."/>
            <person name="Glavina del Rio T."/>
            <person name="Dalin E."/>
            <person name="Tice H."/>
            <person name="Bruce D."/>
            <person name="Goodwin L."/>
            <person name="Pitluck S."/>
            <person name="Chertkov O."/>
            <person name="Brettin T."/>
            <person name="Detter J.C."/>
            <person name="Han C."/>
            <person name="Kuske C.R."/>
            <person name="Schmutz J."/>
            <person name="Larimer F."/>
            <person name="Land M."/>
            <person name="Hauser L."/>
            <person name="Kyrpides N."/>
            <person name="Lykidis A."/>
            <person name="Mesbah N.M."/>
            <person name="Wiegel J."/>
        </authorList>
    </citation>
    <scope>NUCLEOTIDE SEQUENCE [LARGE SCALE GENOMIC DNA]</scope>
    <source>
        <strain evidence="3">ATCC BAA-1301 / DSM 18059 / JW/NM-WN-LF</strain>
    </source>
</reference>
<organism evidence="2 3">
    <name type="scientific">Natranaerobius thermophilus (strain ATCC BAA-1301 / DSM 18059 / JW/NM-WN-LF)</name>
    <dbReference type="NCBI Taxonomy" id="457570"/>
    <lineage>
        <taxon>Bacteria</taxon>
        <taxon>Bacillati</taxon>
        <taxon>Bacillota</taxon>
        <taxon>Clostridia</taxon>
        <taxon>Natranaerobiales</taxon>
        <taxon>Natranaerobiaceae</taxon>
        <taxon>Natranaerobius</taxon>
    </lineage>
</organism>
<gene>
    <name evidence="2" type="ordered locus">Nther_1845</name>
</gene>
<dbReference type="Pfam" id="PF19289">
    <property type="entry name" value="PmbA_TldD_3rd"/>
    <property type="match status" value="1"/>
</dbReference>
<dbReference type="eggNOG" id="COG0312">
    <property type="taxonomic scope" value="Bacteria"/>
</dbReference>
<proteinExistence type="predicted"/>
<dbReference type="InterPro" id="IPR047657">
    <property type="entry name" value="PmbA"/>
</dbReference>
<dbReference type="GO" id="GO:0006508">
    <property type="term" value="P:proteolysis"/>
    <property type="evidence" value="ECO:0007669"/>
    <property type="project" value="InterPro"/>
</dbReference>
<evidence type="ECO:0000259" key="1">
    <source>
        <dbReference type="Pfam" id="PF19289"/>
    </source>
</evidence>
<dbReference type="RefSeq" id="WP_012448282.1">
    <property type="nucleotide sequence ID" value="NC_010718.1"/>
</dbReference>
<accession>B2A600</accession>
<sequence>MELLNKCLTNLKEKGADKSEVYLTKEIKQEMNIHSGEIKLLRTLEEYNLEMSAIIDDKKDTIKLSEIDDQSIEEAASEVIENAKNSQPDEANDISENALQKEFQDDKTDVDIELMHERLHNFIQKVDQEFPDVIIEEAILVYNDRYDYYSNSNGVNLTSNSDNYSFFVMFFAKKEQKTSSFNYTFTCTKDLDKEILELGSLSYLLEQSIEHLEPKNLENKKITGDVIITPDCMNELLSFVLAHLQNHYLISGISKFQDRIDEKVIDDKFTLRTEPDSGVLADKNYFGKDGIVNENDYIFENGVLKNYLLDLYGSKKTGFDRGPSTGVNLVMENGERSFEEMIESVDQGIVLSRFSGGAPAPNGDFSGVAKNSYYIEDGKIKYPIKETMVSGNLFDMLQNIKGISKERINNGESLLPYVQFQNVTISSK</sequence>
<dbReference type="PANTHER" id="PTHR43421:SF1">
    <property type="entry name" value="METALLOPROTEASE PMBA"/>
    <property type="match status" value="1"/>
</dbReference>
<dbReference type="AlphaFoldDB" id="B2A600"/>
<dbReference type="GO" id="GO:0008237">
    <property type="term" value="F:metallopeptidase activity"/>
    <property type="evidence" value="ECO:0007669"/>
    <property type="project" value="InterPro"/>
</dbReference>
<dbReference type="PANTHER" id="PTHR43421">
    <property type="entry name" value="METALLOPROTEASE PMBA"/>
    <property type="match status" value="1"/>
</dbReference>
<name>B2A600_NATTJ</name>
<protein>
    <submittedName>
        <fullName evidence="2">Peptidase U62 modulator of DNA gyrase</fullName>
    </submittedName>
</protein>
<reference evidence="2 3" key="2">
    <citation type="journal article" date="2011" name="J. Bacteriol.">
        <title>Complete genome sequence of the anaerobic, halophilic alkalithermophile Natranaerobius thermophilus JW/NM-WN-LF.</title>
        <authorList>
            <person name="Zhao B."/>
            <person name="Mesbah N.M."/>
            <person name="Dalin E."/>
            <person name="Goodwin L."/>
            <person name="Nolan M."/>
            <person name="Pitluck S."/>
            <person name="Chertkov O."/>
            <person name="Brettin T.S."/>
            <person name="Han J."/>
            <person name="Larimer F.W."/>
            <person name="Land M.L."/>
            <person name="Hauser L."/>
            <person name="Kyrpides N."/>
            <person name="Wiegel J."/>
        </authorList>
    </citation>
    <scope>NUCLEOTIDE SEQUENCE [LARGE SCALE GENOMIC DNA]</scope>
    <source>
        <strain evidence="3">ATCC BAA-1301 / DSM 18059 / JW/NM-WN-LF</strain>
    </source>
</reference>
<dbReference type="Proteomes" id="UP000001683">
    <property type="component" value="Chromosome"/>
</dbReference>
<dbReference type="InParanoid" id="B2A600"/>
<evidence type="ECO:0000313" key="3">
    <source>
        <dbReference type="Proteomes" id="UP000001683"/>
    </source>
</evidence>
<dbReference type="HOGENOM" id="CLU_051502_0_0_9"/>
<dbReference type="InterPro" id="IPR036059">
    <property type="entry name" value="TldD/PmbA_sf"/>
</dbReference>
<dbReference type="SUPFAM" id="SSF111283">
    <property type="entry name" value="Putative modulator of DNA gyrase, PmbA/TldD"/>
    <property type="match status" value="1"/>
</dbReference>
<dbReference type="EMBL" id="CP001034">
    <property type="protein sequence ID" value="ACB85417.1"/>
    <property type="molecule type" value="Genomic_DNA"/>
</dbReference>